<reference evidence="11" key="3">
    <citation type="submission" date="2015-02" db="UniProtKB">
        <authorList>
            <consortium name="EnsemblProtists"/>
        </authorList>
    </citation>
    <scope>IDENTIFICATION</scope>
    <source>
        <strain evidence="11">DAOM BR144</strain>
    </source>
</reference>
<evidence type="ECO:0000256" key="4">
    <source>
        <dbReference type="ARBA" id="ARBA00022737"/>
    </source>
</evidence>
<keyword evidence="5 10" id="KW-1133">Transmembrane helix</keyword>
<dbReference type="InterPro" id="IPR046342">
    <property type="entry name" value="CBS_dom_sf"/>
</dbReference>
<dbReference type="SUPFAM" id="SSF54631">
    <property type="entry name" value="CBS-domain pair"/>
    <property type="match status" value="1"/>
</dbReference>
<feature type="transmembrane region" description="Helical" evidence="10">
    <location>
        <begin position="191"/>
        <end position="216"/>
    </location>
</feature>
<dbReference type="EnsemblProtists" id="PYU1_T002092">
    <property type="protein sequence ID" value="PYU1_T002092"/>
    <property type="gene ID" value="PYU1_G002090"/>
</dbReference>
<feature type="transmembrane region" description="Helical" evidence="10">
    <location>
        <begin position="236"/>
        <end position="263"/>
    </location>
</feature>
<evidence type="ECO:0000256" key="9">
    <source>
        <dbReference type="SAM" id="MobiDB-lite"/>
    </source>
</evidence>
<keyword evidence="12" id="KW-1185">Reference proteome</keyword>
<dbReference type="Proteomes" id="UP000019132">
    <property type="component" value="Unassembled WGS sequence"/>
</dbReference>
<dbReference type="PRINTS" id="PR00762">
    <property type="entry name" value="CLCHANNEL"/>
</dbReference>
<dbReference type="Gene3D" id="1.10.3080.10">
    <property type="entry name" value="Clc chloride channel"/>
    <property type="match status" value="1"/>
</dbReference>
<comment type="subcellular location">
    <subcellularLocation>
        <location evidence="1">Membrane</location>
        <topology evidence="1">Multi-pass membrane protein</topology>
    </subcellularLocation>
</comment>
<evidence type="ECO:0000256" key="7">
    <source>
        <dbReference type="ARBA" id="ARBA00023136"/>
    </source>
</evidence>
<evidence type="ECO:0008006" key="13">
    <source>
        <dbReference type="Google" id="ProtNLM"/>
    </source>
</evidence>
<dbReference type="PANTHER" id="PTHR45720">
    <property type="entry name" value="CHLORIDE CHANNEL PROTEIN 2"/>
    <property type="match status" value="1"/>
</dbReference>
<accession>K3WAV1</accession>
<sequence>MRGDDEQQHSCLPFSDDTSSTSSYNGDTSDHVPLPPLVRLHIDDHDTDIATNNGRWDRTTDVVDDGQETSIWTHMSSCVRRCASASAQPGFFDPARRKHTGASAHLPYRYRSLLLLSEQEGDDDAAFDAVIGLDEVSSGTDSRSHASDSSRRRRRLHRPLNAYGPLSASAAIFLDKEHMTELTVSFLESTWVFLLLLGILASFVAWSVDMCVLFVQRMHTDFTDLGGAWMPDYLLYAGYRVLILVLGVACTFFVCPNAAGSGIPEMRSILGGFPFPNYLSKRTLIAKCFGLVFALGSGLSIGKEGPFVHLSCIIAHQLLRLPLFEQIRRSQDLTHHVLAAACAVGVTATFGTPIGGVLFSIEVTTTYYVTSNYWRAFFSSVQCFPRKNELVVVGVVVFRTLNSLMDGNNVSLFTTTFAVLPYKSYEITFFLILAFICGILGALFVRTYRSIMNIKTHFMETYLFPRWPWSRAMAPFLYAAFVALVFALVEFPVGSFMQLSQRQMIDDMFSTGNLASADSTHLAKDFGQLWTSPSLALNLFSYICVRFVSTVISATVMVPSGIVTPVFAVGAAVGRLFGEMIVFFGGGNELAGGYAVVGAASLTAGVTGTISIAVIVFELTSQLSYMIPVLLCVLLGRAVAAFFSLDIYDTISRQKNLPQWPDLTKQKSYGLVASDLMRAVPPYWILRHQTLTSLQQALKDAPEDVTLFPIVDDATTMLYLGAVDREELESIVEMWALSQPSYVENDGKTYEILAVNSSDGSDSDSEHVTPQSRHIEMTNAVALAGLSKTQAAALSATDSQATRSVDLVRLELLNLDTGNFHVHRDTFASQVILLISVYKSPQLFVTARGKLLGVIHASDLLARSRRFML</sequence>
<keyword evidence="2" id="KW-0813">Transport</keyword>
<feature type="transmembrane region" description="Helical" evidence="10">
    <location>
        <begin position="591"/>
        <end position="616"/>
    </location>
</feature>
<feature type="transmembrane region" description="Helical" evidence="10">
    <location>
        <begin position="427"/>
        <end position="448"/>
    </location>
</feature>
<dbReference type="InterPro" id="IPR014743">
    <property type="entry name" value="Cl-channel_core"/>
</dbReference>
<keyword evidence="3 10" id="KW-0812">Transmembrane</keyword>
<proteinExistence type="predicted"/>
<dbReference type="OMA" id="HESSRHM"/>
<evidence type="ECO:0000256" key="10">
    <source>
        <dbReference type="SAM" id="Phobius"/>
    </source>
</evidence>
<dbReference type="Pfam" id="PF00654">
    <property type="entry name" value="Voltage_CLC"/>
    <property type="match status" value="1"/>
</dbReference>
<dbReference type="InterPro" id="IPR050970">
    <property type="entry name" value="Cl_channel_volt-gated"/>
</dbReference>
<keyword evidence="4" id="KW-0677">Repeat</keyword>
<dbReference type="PANTHER" id="PTHR45720:SF10">
    <property type="entry name" value="CHLORIDE CHANNEL PROTEIN 2"/>
    <property type="match status" value="1"/>
</dbReference>
<dbReference type="HOGENOM" id="CLU_006904_2_0_1"/>
<evidence type="ECO:0000256" key="1">
    <source>
        <dbReference type="ARBA" id="ARBA00004141"/>
    </source>
</evidence>
<evidence type="ECO:0000313" key="12">
    <source>
        <dbReference type="Proteomes" id="UP000019132"/>
    </source>
</evidence>
<evidence type="ECO:0000256" key="3">
    <source>
        <dbReference type="ARBA" id="ARBA00022692"/>
    </source>
</evidence>
<dbReference type="EMBL" id="GL376634">
    <property type="status" value="NOT_ANNOTATED_CDS"/>
    <property type="molecule type" value="Genomic_DNA"/>
</dbReference>
<evidence type="ECO:0000256" key="2">
    <source>
        <dbReference type="ARBA" id="ARBA00022448"/>
    </source>
</evidence>
<protein>
    <recommendedName>
        <fullName evidence="13">Chloride channel protein</fullName>
    </recommendedName>
</protein>
<keyword evidence="8" id="KW-0868">Chloride</keyword>
<reference evidence="12" key="2">
    <citation type="submission" date="2010-04" db="EMBL/GenBank/DDBJ databases">
        <authorList>
            <person name="Buell R."/>
            <person name="Hamilton J."/>
            <person name="Hostetler J."/>
        </authorList>
    </citation>
    <scope>NUCLEOTIDE SEQUENCE [LARGE SCALE GENOMIC DNA]</scope>
    <source>
        <strain evidence="12">DAOM:BR144</strain>
    </source>
</reference>
<feature type="transmembrane region" description="Helical" evidence="10">
    <location>
        <begin position="469"/>
        <end position="489"/>
    </location>
</feature>
<dbReference type="AlphaFoldDB" id="K3WAV1"/>
<evidence type="ECO:0000256" key="6">
    <source>
        <dbReference type="ARBA" id="ARBA00023065"/>
    </source>
</evidence>
<keyword evidence="6" id="KW-0406">Ion transport</keyword>
<feature type="transmembrane region" description="Helical" evidence="10">
    <location>
        <begin position="336"/>
        <end position="361"/>
    </location>
</feature>
<evidence type="ECO:0000256" key="5">
    <source>
        <dbReference type="ARBA" id="ARBA00022989"/>
    </source>
</evidence>
<feature type="transmembrane region" description="Helical" evidence="10">
    <location>
        <begin position="623"/>
        <end position="645"/>
    </location>
</feature>
<dbReference type="SUPFAM" id="SSF81340">
    <property type="entry name" value="Clc chloride channel"/>
    <property type="match status" value="1"/>
</dbReference>
<keyword evidence="7 10" id="KW-0472">Membrane</keyword>
<reference evidence="12" key="1">
    <citation type="journal article" date="2010" name="Genome Biol.">
        <title>Genome sequence of the necrotrophic plant pathogen Pythium ultimum reveals original pathogenicity mechanisms and effector repertoire.</title>
        <authorList>
            <person name="Levesque C.A."/>
            <person name="Brouwer H."/>
            <person name="Cano L."/>
            <person name="Hamilton J.P."/>
            <person name="Holt C."/>
            <person name="Huitema E."/>
            <person name="Raffaele S."/>
            <person name="Robideau G.P."/>
            <person name="Thines M."/>
            <person name="Win J."/>
            <person name="Zerillo M.M."/>
            <person name="Beakes G.W."/>
            <person name="Boore J.L."/>
            <person name="Busam D."/>
            <person name="Dumas B."/>
            <person name="Ferriera S."/>
            <person name="Fuerstenberg S.I."/>
            <person name="Gachon C.M."/>
            <person name="Gaulin E."/>
            <person name="Govers F."/>
            <person name="Grenville-Briggs L."/>
            <person name="Horner N."/>
            <person name="Hostetler J."/>
            <person name="Jiang R.H."/>
            <person name="Johnson J."/>
            <person name="Krajaejun T."/>
            <person name="Lin H."/>
            <person name="Meijer H.J."/>
            <person name="Moore B."/>
            <person name="Morris P."/>
            <person name="Phuntmart V."/>
            <person name="Puiu D."/>
            <person name="Shetty J."/>
            <person name="Stajich J.E."/>
            <person name="Tripathy S."/>
            <person name="Wawra S."/>
            <person name="van West P."/>
            <person name="Whitty B.R."/>
            <person name="Coutinho P.M."/>
            <person name="Henrissat B."/>
            <person name="Martin F."/>
            <person name="Thomas P.D."/>
            <person name="Tyler B.M."/>
            <person name="De Vries R.P."/>
            <person name="Kamoun S."/>
            <person name="Yandell M."/>
            <person name="Tisserat N."/>
            <person name="Buell C.R."/>
        </authorList>
    </citation>
    <scope>NUCLEOTIDE SEQUENCE</scope>
    <source>
        <strain evidence="12">DAOM:BR144</strain>
    </source>
</reference>
<dbReference type="InterPro" id="IPR001807">
    <property type="entry name" value="ClC"/>
</dbReference>
<dbReference type="GO" id="GO:0016020">
    <property type="term" value="C:membrane"/>
    <property type="evidence" value="ECO:0007669"/>
    <property type="project" value="UniProtKB-SubCell"/>
</dbReference>
<organism evidence="11 12">
    <name type="scientific">Globisporangium ultimum (strain ATCC 200006 / CBS 805.95 / DAOM BR144)</name>
    <name type="common">Pythium ultimum</name>
    <dbReference type="NCBI Taxonomy" id="431595"/>
    <lineage>
        <taxon>Eukaryota</taxon>
        <taxon>Sar</taxon>
        <taxon>Stramenopiles</taxon>
        <taxon>Oomycota</taxon>
        <taxon>Peronosporomycetes</taxon>
        <taxon>Pythiales</taxon>
        <taxon>Pythiaceae</taxon>
        <taxon>Globisporangium</taxon>
    </lineage>
</organism>
<name>K3WAV1_GLOUD</name>
<dbReference type="InParanoid" id="K3WAV1"/>
<evidence type="ECO:0000313" key="11">
    <source>
        <dbReference type="EnsemblProtists" id="PYU1_T002092"/>
    </source>
</evidence>
<evidence type="ECO:0000256" key="8">
    <source>
        <dbReference type="ARBA" id="ARBA00023214"/>
    </source>
</evidence>
<dbReference type="Gene3D" id="3.10.580.10">
    <property type="entry name" value="CBS-domain"/>
    <property type="match status" value="1"/>
</dbReference>
<feature type="compositionally biased region" description="Polar residues" evidence="9">
    <location>
        <begin position="16"/>
        <end position="27"/>
    </location>
</feature>
<dbReference type="GO" id="GO:0005247">
    <property type="term" value="F:voltage-gated chloride channel activity"/>
    <property type="evidence" value="ECO:0007669"/>
    <property type="project" value="TreeGrafter"/>
</dbReference>
<feature type="region of interest" description="Disordered" evidence="9">
    <location>
        <begin position="1"/>
        <end position="35"/>
    </location>
</feature>
<dbReference type="VEuPathDB" id="FungiDB:PYU1_G002090"/>
<dbReference type="eggNOG" id="KOG0476">
    <property type="taxonomic scope" value="Eukaryota"/>
</dbReference>